<dbReference type="NCBIfam" id="TIGR03519">
    <property type="entry name" value="T9SS_PorP_fam"/>
    <property type="match status" value="1"/>
</dbReference>
<keyword evidence="3" id="KW-1185">Reference proteome</keyword>
<evidence type="ECO:0000313" key="3">
    <source>
        <dbReference type="Proteomes" id="UP000233387"/>
    </source>
</evidence>
<dbReference type="InterPro" id="IPR019861">
    <property type="entry name" value="PorP/SprF_Bacteroidetes"/>
</dbReference>
<reference evidence="2 3" key="1">
    <citation type="submission" date="2017-06" db="EMBL/GenBank/DDBJ databases">
        <title>Raineya orbicola gen. nov., sp. nov. a slightly thermophilic bacterium of the phylum Bacteroidetes and the description of Raineyaceae fam. nov.</title>
        <authorList>
            <person name="Albuquerque L."/>
            <person name="Polonia A.R.M."/>
            <person name="Barroso C."/>
            <person name="Froufe H.J.C."/>
            <person name="Lage O."/>
            <person name="Lobo-Da-Cunha A."/>
            <person name="Egas C."/>
            <person name="Da Costa M.S."/>
        </authorList>
    </citation>
    <scope>NUCLEOTIDE SEQUENCE [LARGE SCALE GENOMIC DNA]</scope>
    <source>
        <strain evidence="2 3">SPSPC-11</strain>
    </source>
</reference>
<dbReference type="EMBL" id="NKXO01000016">
    <property type="protein sequence ID" value="PKQ69744.1"/>
    <property type="molecule type" value="Genomic_DNA"/>
</dbReference>
<proteinExistence type="predicted"/>
<name>A0A2N3IHH0_9BACT</name>
<dbReference type="AlphaFoldDB" id="A0A2N3IHH0"/>
<evidence type="ECO:0000313" key="2">
    <source>
        <dbReference type="EMBL" id="PKQ69744.1"/>
    </source>
</evidence>
<comment type="caution">
    <text evidence="2">The sequence shown here is derived from an EMBL/GenBank/DDBJ whole genome shotgun (WGS) entry which is preliminary data.</text>
</comment>
<accession>A0A2N3IHH0</accession>
<organism evidence="2 3">
    <name type="scientific">Raineya orbicola</name>
    <dbReference type="NCBI Taxonomy" id="2016530"/>
    <lineage>
        <taxon>Bacteria</taxon>
        <taxon>Pseudomonadati</taxon>
        <taxon>Bacteroidota</taxon>
        <taxon>Cytophagia</taxon>
        <taxon>Cytophagales</taxon>
        <taxon>Raineyaceae</taxon>
        <taxon>Raineya</taxon>
    </lineage>
</organism>
<feature type="signal peptide" evidence="1">
    <location>
        <begin position="1"/>
        <end position="21"/>
    </location>
</feature>
<dbReference type="OrthoDB" id="1320396at2"/>
<dbReference type="Pfam" id="PF11751">
    <property type="entry name" value="PorP_SprF"/>
    <property type="match status" value="1"/>
</dbReference>
<sequence length="310" mass="34451">MKNLRILSASVYVLLGLKAQAQQDAMFSQYMFNPIAVNPAYVGSNEVLTFTGLFRKQWVGIEGAPTTATLSVDAPLRNETMGLGLNVVGDQIGIFKTLGIYASYSYRIKLNESSRLAFGLQVGGSQFVADFGSVNTINNDPTFQGAGMFSKFLPNVGTGVWYNTERLFVGVSVPHLINNAQSGDAAFLNDTDGARQYRHYFVMAGYAFDLSEDWQLKPSLLFKGVQAAPLQLDINATLWYLDKFGAGLSWRSFSSANILLGYKINEQLSAGYAYDFSTTDLRRYNTGSHELMLRYQLRTSKTRIITPRFF</sequence>
<evidence type="ECO:0000256" key="1">
    <source>
        <dbReference type="SAM" id="SignalP"/>
    </source>
</evidence>
<keyword evidence="1" id="KW-0732">Signal</keyword>
<feature type="chain" id="PRO_5014678225" evidence="1">
    <location>
        <begin position="22"/>
        <end position="310"/>
    </location>
</feature>
<dbReference type="RefSeq" id="WP_101358468.1">
    <property type="nucleotide sequence ID" value="NZ_NKXO01000016.1"/>
</dbReference>
<gene>
    <name evidence="2" type="ORF">Rain11_1199</name>
</gene>
<protein>
    <submittedName>
        <fullName evidence="2">Bacteroidetes-specific putative membrane protein</fullName>
    </submittedName>
</protein>
<dbReference type="Proteomes" id="UP000233387">
    <property type="component" value="Unassembled WGS sequence"/>
</dbReference>